<dbReference type="Gene3D" id="3.90.550.20">
    <property type="match status" value="1"/>
</dbReference>
<reference evidence="2" key="1">
    <citation type="journal article" date="2015" name="BMC Genomics">
        <title>Genomic and transcriptomic analysis of the endophytic fungus Pestalotiopsis fici reveals its lifestyle and high potential for synthesis of natural products.</title>
        <authorList>
            <person name="Wang X."/>
            <person name="Zhang X."/>
            <person name="Liu L."/>
            <person name="Xiang M."/>
            <person name="Wang W."/>
            <person name="Sun X."/>
            <person name="Che Y."/>
            <person name="Guo L."/>
            <person name="Liu G."/>
            <person name="Guo L."/>
            <person name="Wang C."/>
            <person name="Yin W.B."/>
            <person name="Stadler M."/>
            <person name="Zhang X."/>
            <person name="Liu X."/>
        </authorList>
    </citation>
    <scope>NUCLEOTIDE SEQUENCE [LARGE SCALE GENOMIC DNA]</scope>
    <source>
        <strain evidence="2">W106-1 / CGMCC3.15140</strain>
    </source>
</reference>
<dbReference type="SUPFAM" id="SSF53448">
    <property type="entry name" value="Nucleotide-diphospho-sugar transferases"/>
    <property type="match status" value="1"/>
</dbReference>
<dbReference type="AlphaFoldDB" id="W3WL03"/>
<organism evidence="1 2">
    <name type="scientific">Pestalotiopsis fici (strain W106-1 / CGMCC3.15140)</name>
    <dbReference type="NCBI Taxonomy" id="1229662"/>
    <lineage>
        <taxon>Eukaryota</taxon>
        <taxon>Fungi</taxon>
        <taxon>Dikarya</taxon>
        <taxon>Ascomycota</taxon>
        <taxon>Pezizomycotina</taxon>
        <taxon>Sordariomycetes</taxon>
        <taxon>Xylariomycetidae</taxon>
        <taxon>Amphisphaeriales</taxon>
        <taxon>Sporocadaceae</taxon>
        <taxon>Pestalotiopsis</taxon>
    </lineage>
</organism>
<keyword evidence="2" id="KW-1185">Reference proteome</keyword>
<dbReference type="InParanoid" id="W3WL03"/>
<dbReference type="HOGENOM" id="CLU_061936_0_0_1"/>
<dbReference type="RefSeq" id="XP_007839819.1">
    <property type="nucleotide sequence ID" value="XM_007841628.1"/>
</dbReference>
<protein>
    <recommendedName>
        <fullName evidence="3">Capsule polysaccharide biosynthesis protein</fullName>
    </recommendedName>
</protein>
<accession>W3WL03</accession>
<gene>
    <name evidence="1" type="ORF">PFICI_13047</name>
</gene>
<proteinExistence type="predicted"/>
<dbReference type="Proteomes" id="UP000030651">
    <property type="component" value="Unassembled WGS sequence"/>
</dbReference>
<dbReference type="OrthoDB" id="409543at2759"/>
<evidence type="ECO:0000313" key="1">
    <source>
        <dbReference type="EMBL" id="ETS74563.1"/>
    </source>
</evidence>
<name>W3WL03_PESFW</name>
<evidence type="ECO:0008006" key="3">
    <source>
        <dbReference type="Google" id="ProtNLM"/>
    </source>
</evidence>
<dbReference type="GeneID" id="19278060"/>
<dbReference type="EMBL" id="KI912119">
    <property type="protein sequence ID" value="ETS74563.1"/>
    <property type="molecule type" value="Genomic_DNA"/>
</dbReference>
<dbReference type="KEGG" id="pfy:PFICI_13047"/>
<sequence>MGDLSSSFTIPSEYQDELGYVHDIGDRRSDAEIFESLSQYCPITSEKTIWGFWDAGFAGMPSWCQRNVVDWVRINPGWGVRILDNLPDSPNYALRYVGADLLPRVFVERRMDGPTVGAHSADLLRGACLFQYGGAWLDVGAILMRGMDRICWKELEDPQTPFRVAAPLIFDQSAGNHFFAARKGDPFIKHWHDLFCYMWVDKTNVNGMRNHPILKDTNKRILDQYKEIAPYLWDWSVPHEKALEYVTQVSVWAHLCHNKDTGDGFNACEYWENNIFLFSSKEDWPAEEMLGYAGSGQKIMDLLALRRDAADRDDEQYKTAERLVWTLLARTCMQKVTHAAGITHSPHLGTLWDMPENEGKDCAPGTFGELLRYGSVHFRQKRVAIERIPAPKPQPENTFKRGLFEA</sequence>
<dbReference type="InterPro" id="IPR029044">
    <property type="entry name" value="Nucleotide-diphossugar_trans"/>
</dbReference>
<dbReference type="eggNOG" id="ENOG502RHHQ">
    <property type="taxonomic scope" value="Eukaryota"/>
</dbReference>
<evidence type="ECO:0000313" key="2">
    <source>
        <dbReference type="Proteomes" id="UP000030651"/>
    </source>
</evidence>
<dbReference type="OMA" id="FIKHWHD"/>
<dbReference type="InterPro" id="IPR008441">
    <property type="entry name" value="AfumC-like_glycosyl_Trfase"/>
</dbReference>
<dbReference type="GO" id="GO:0016757">
    <property type="term" value="F:glycosyltransferase activity"/>
    <property type="evidence" value="ECO:0007669"/>
    <property type="project" value="InterPro"/>
</dbReference>
<dbReference type="Pfam" id="PF05704">
    <property type="entry name" value="Caps_synth"/>
    <property type="match status" value="1"/>
</dbReference>